<accession>A0ABT9YH28</accession>
<evidence type="ECO:0000256" key="1">
    <source>
        <dbReference type="ARBA" id="ARBA00023224"/>
    </source>
</evidence>
<feature type="domain" description="PAS" evidence="4">
    <location>
        <begin position="9"/>
        <end position="52"/>
    </location>
</feature>
<dbReference type="Pfam" id="PF08448">
    <property type="entry name" value="PAS_4"/>
    <property type="match status" value="1"/>
</dbReference>
<dbReference type="PROSITE" id="PS50113">
    <property type="entry name" value="PAC"/>
    <property type="match status" value="1"/>
</dbReference>
<evidence type="ECO:0000313" key="7">
    <source>
        <dbReference type="Proteomes" id="UP001225034"/>
    </source>
</evidence>
<sequence>MHKSMNEVNDELVVNSLENNLAIIRFDLNRRVAYVNDIFAQTMGYKVDEMIGMHHKHFCFPEFSNSYSYEEFWNGLLSGKSFQDKILRKNAKGEELWLEATYMAVFDIKGQVVGISKVATDITKRQTKITSFGESLQGMSERLNERAEAGIGRSQELLASINQIADLSTQNTDTLTELQKKAESIQGITKTIQGFASQTNLLALNAAIEAARAGEHGRGFDVVAKEVRKLSKQIEQSIIEISDSIASITKEVNTIATGTMQAKEHAIRNQTQVHVTLDDFKIISADAASLDAETKEFKQVI</sequence>
<evidence type="ECO:0000259" key="5">
    <source>
        <dbReference type="PROSITE" id="PS50113"/>
    </source>
</evidence>
<dbReference type="InterPro" id="IPR035965">
    <property type="entry name" value="PAS-like_dom_sf"/>
</dbReference>
<dbReference type="InterPro" id="IPR013656">
    <property type="entry name" value="PAS_4"/>
</dbReference>
<dbReference type="InterPro" id="IPR000700">
    <property type="entry name" value="PAS-assoc_C"/>
</dbReference>
<dbReference type="InterPro" id="IPR004089">
    <property type="entry name" value="MCPsignal_dom"/>
</dbReference>
<dbReference type="PANTHER" id="PTHR32089">
    <property type="entry name" value="METHYL-ACCEPTING CHEMOTAXIS PROTEIN MCPB"/>
    <property type="match status" value="1"/>
</dbReference>
<gene>
    <name evidence="6" type="ORF">J2S05_001972</name>
</gene>
<reference evidence="6 7" key="1">
    <citation type="submission" date="2023-07" db="EMBL/GenBank/DDBJ databases">
        <title>Genomic Encyclopedia of Type Strains, Phase IV (KMG-IV): sequencing the most valuable type-strain genomes for metagenomic binning, comparative biology and taxonomic classification.</title>
        <authorList>
            <person name="Goeker M."/>
        </authorList>
    </citation>
    <scope>NUCLEOTIDE SEQUENCE [LARGE SCALE GENOMIC DNA]</scope>
    <source>
        <strain evidence="6 7">DSM 19154</strain>
    </source>
</reference>
<evidence type="ECO:0000259" key="3">
    <source>
        <dbReference type="PROSITE" id="PS50111"/>
    </source>
</evidence>
<organism evidence="6 7">
    <name type="scientific">Alkalicoccobacillus murimartini</name>
    <dbReference type="NCBI Taxonomy" id="171685"/>
    <lineage>
        <taxon>Bacteria</taxon>
        <taxon>Bacillati</taxon>
        <taxon>Bacillota</taxon>
        <taxon>Bacilli</taxon>
        <taxon>Bacillales</taxon>
        <taxon>Bacillaceae</taxon>
        <taxon>Alkalicoccobacillus</taxon>
    </lineage>
</organism>
<dbReference type="PANTHER" id="PTHR32089:SF114">
    <property type="entry name" value="METHYL-ACCEPTING CHEMOTAXIS PROTEIN MCPB"/>
    <property type="match status" value="1"/>
</dbReference>
<dbReference type="SUPFAM" id="SSF55785">
    <property type="entry name" value="PYP-like sensor domain (PAS domain)"/>
    <property type="match status" value="1"/>
</dbReference>
<evidence type="ECO:0000259" key="4">
    <source>
        <dbReference type="PROSITE" id="PS50112"/>
    </source>
</evidence>
<dbReference type="RefSeq" id="WP_306982244.1">
    <property type="nucleotide sequence ID" value="NZ_JAUSUA010000002.1"/>
</dbReference>
<feature type="domain" description="Methyl-accepting transducer" evidence="3">
    <location>
        <begin position="121"/>
        <end position="301"/>
    </location>
</feature>
<evidence type="ECO:0000256" key="2">
    <source>
        <dbReference type="PROSITE-ProRule" id="PRU00284"/>
    </source>
</evidence>
<dbReference type="PROSITE" id="PS50111">
    <property type="entry name" value="CHEMOTAXIS_TRANSDUC_2"/>
    <property type="match status" value="1"/>
</dbReference>
<dbReference type="SUPFAM" id="SSF58104">
    <property type="entry name" value="Methyl-accepting chemotaxis protein (MCP) signaling domain"/>
    <property type="match status" value="1"/>
</dbReference>
<dbReference type="NCBIfam" id="TIGR00229">
    <property type="entry name" value="sensory_box"/>
    <property type="match status" value="1"/>
</dbReference>
<dbReference type="Proteomes" id="UP001225034">
    <property type="component" value="Unassembled WGS sequence"/>
</dbReference>
<evidence type="ECO:0000313" key="6">
    <source>
        <dbReference type="EMBL" id="MDQ0207173.1"/>
    </source>
</evidence>
<dbReference type="PROSITE" id="PS50112">
    <property type="entry name" value="PAS"/>
    <property type="match status" value="1"/>
</dbReference>
<proteinExistence type="predicted"/>
<keyword evidence="7" id="KW-1185">Reference proteome</keyword>
<dbReference type="Pfam" id="PF00015">
    <property type="entry name" value="MCPsignal"/>
    <property type="match status" value="1"/>
</dbReference>
<keyword evidence="1 2" id="KW-0807">Transducer</keyword>
<feature type="domain" description="PAC" evidence="5">
    <location>
        <begin position="80"/>
        <end position="134"/>
    </location>
</feature>
<dbReference type="CDD" id="cd00130">
    <property type="entry name" value="PAS"/>
    <property type="match status" value="1"/>
</dbReference>
<dbReference type="Gene3D" id="3.30.450.20">
    <property type="entry name" value="PAS domain"/>
    <property type="match status" value="1"/>
</dbReference>
<comment type="caution">
    <text evidence="6">The sequence shown here is derived from an EMBL/GenBank/DDBJ whole genome shotgun (WGS) entry which is preliminary data.</text>
</comment>
<dbReference type="Gene3D" id="6.10.250.3200">
    <property type="match status" value="1"/>
</dbReference>
<name>A0ABT9YH28_9BACI</name>
<protein>
    <submittedName>
        <fullName evidence="6">PAS domain S-box-containing protein</fullName>
    </submittedName>
</protein>
<dbReference type="InterPro" id="IPR000014">
    <property type="entry name" value="PAS"/>
</dbReference>
<dbReference type="SMART" id="SM00283">
    <property type="entry name" value="MA"/>
    <property type="match status" value="1"/>
</dbReference>
<dbReference type="EMBL" id="JAUSUA010000002">
    <property type="protein sequence ID" value="MDQ0207173.1"/>
    <property type="molecule type" value="Genomic_DNA"/>
</dbReference>